<organism evidence="6 7">
    <name type="scientific">Amylocarpus encephaloides</name>
    <dbReference type="NCBI Taxonomy" id="45428"/>
    <lineage>
        <taxon>Eukaryota</taxon>
        <taxon>Fungi</taxon>
        <taxon>Dikarya</taxon>
        <taxon>Ascomycota</taxon>
        <taxon>Pezizomycotina</taxon>
        <taxon>Leotiomycetes</taxon>
        <taxon>Helotiales</taxon>
        <taxon>Helotiales incertae sedis</taxon>
        <taxon>Amylocarpus</taxon>
    </lineage>
</organism>
<gene>
    <name evidence="6" type="ORF">BJ875DRAFT_430732</name>
</gene>
<dbReference type="InterPro" id="IPR029063">
    <property type="entry name" value="SAM-dependent_MTases_sf"/>
</dbReference>
<evidence type="ECO:0000256" key="2">
    <source>
        <dbReference type="ARBA" id="ARBA00022679"/>
    </source>
</evidence>
<accession>A0A9P7YCX5</accession>
<dbReference type="Gene3D" id="3.90.1150.10">
    <property type="entry name" value="Aspartate Aminotransferase, domain 1"/>
    <property type="match status" value="1"/>
</dbReference>
<reference evidence="6" key="1">
    <citation type="journal article" date="2021" name="IMA Fungus">
        <title>Genomic characterization of three marine fungi, including Emericellopsis atlantica sp. nov. with signatures of a generalist lifestyle and marine biomass degradation.</title>
        <authorList>
            <person name="Hagestad O.C."/>
            <person name="Hou L."/>
            <person name="Andersen J.H."/>
            <person name="Hansen E.H."/>
            <person name="Altermark B."/>
            <person name="Li C."/>
            <person name="Kuhnert E."/>
            <person name="Cox R.J."/>
            <person name="Crous P.W."/>
            <person name="Spatafora J.W."/>
            <person name="Lail K."/>
            <person name="Amirebrahimi M."/>
            <person name="Lipzen A."/>
            <person name="Pangilinan J."/>
            <person name="Andreopoulos W."/>
            <person name="Hayes R.D."/>
            <person name="Ng V."/>
            <person name="Grigoriev I.V."/>
            <person name="Jackson S.A."/>
            <person name="Sutton T.D.S."/>
            <person name="Dobson A.D.W."/>
            <person name="Rama T."/>
        </authorList>
    </citation>
    <scope>NUCLEOTIDE SEQUENCE</scope>
    <source>
        <strain evidence="6">TRa018bII</strain>
    </source>
</reference>
<evidence type="ECO:0000313" key="6">
    <source>
        <dbReference type="EMBL" id="KAG9230912.1"/>
    </source>
</evidence>
<dbReference type="Proteomes" id="UP000824998">
    <property type="component" value="Unassembled WGS sequence"/>
</dbReference>
<name>A0A9P7YCX5_9HELO</name>
<evidence type="ECO:0000256" key="1">
    <source>
        <dbReference type="ARBA" id="ARBA00022603"/>
    </source>
</evidence>
<dbReference type="GO" id="GO:0008171">
    <property type="term" value="F:O-methyltransferase activity"/>
    <property type="evidence" value="ECO:0007669"/>
    <property type="project" value="InterPro"/>
</dbReference>
<dbReference type="PROSITE" id="PS51683">
    <property type="entry name" value="SAM_OMT_II"/>
    <property type="match status" value="1"/>
</dbReference>
<evidence type="ECO:0000259" key="4">
    <source>
        <dbReference type="Pfam" id="PF00891"/>
    </source>
</evidence>
<keyword evidence="1" id="KW-0489">Methyltransferase</keyword>
<keyword evidence="3" id="KW-0949">S-adenosyl-L-methionine</keyword>
<dbReference type="GO" id="GO:0032259">
    <property type="term" value="P:methylation"/>
    <property type="evidence" value="ECO:0007669"/>
    <property type="project" value="UniProtKB-KW"/>
</dbReference>
<dbReference type="AlphaFoldDB" id="A0A9P7YCX5"/>
<dbReference type="Gene3D" id="3.40.50.150">
    <property type="entry name" value="Vaccinia Virus protein VP39"/>
    <property type="match status" value="1"/>
</dbReference>
<evidence type="ECO:0000256" key="3">
    <source>
        <dbReference type="ARBA" id="ARBA00022691"/>
    </source>
</evidence>
<evidence type="ECO:0000313" key="7">
    <source>
        <dbReference type="Proteomes" id="UP000824998"/>
    </source>
</evidence>
<dbReference type="OrthoDB" id="1606438at2759"/>
<dbReference type="PANTHER" id="PTHR43712:SF2">
    <property type="entry name" value="O-METHYLTRANSFERASE CICE"/>
    <property type="match status" value="1"/>
</dbReference>
<dbReference type="SUPFAM" id="SSF53335">
    <property type="entry name" value="S-adenosyl-L-methionine-dependent methyltransferases"/>
    <property type="match status" value="1"/>
</dbReference>
<dbReference type="InterPro" id="IPR036390">
    <property type="entry name" value="WH_DNA-bd_sf"/>
</dbReference>
<feature type="domain" description="O-methyltransferase C-terminal" evidence="4">
    <location>
        <begin position="292"/>
        <end position="446"/>
    </location>
</feature>
<comment type="caution">
    <text evidence="6">The sequence shown here is derived from an EMBL/GenBank/DDBJ whole genome shotgun (WGS) entry which is preliminary data.</text>
</comment>
<evidence type="ECO:0000259" key="5">
    <source>
        <dbReference type="Pfam" id="PF08100"/>
    </source>
</evidence>
<dbReference type="InterPro" id="IPR012967">
    <property type="entry name" value="COMT_dimerisation"/>
</dbReference>
<protein>
    <submittedName>
        <fullName evidence="6">O-methyltransferase glim-like protein</fullName>
    </submittedName>
</protein>
<feature type="non-terminal residue" evidence="6">
    <location>
        <position position="466"/>
    </location>
</feature>
<dbReference type="Pfam" id="PF08100">
    <property type="entry name" value="Dimerisation"/>
    <property type="match status" value="1"/>
</dbReference>
<keyword evidence="7" id="KW-1185">Reference proteome</keyword>
<dbReference type="SUPFAM" id="SSF46785">
    <property type="entry name" value="Winged helix' DNA-binding domain"/>
    <property type="match status" value="1"/>
</dbReference>
<dbReference type="InterPro" id="IPR001077">
    <property type="entry name" value="COMT_C"/>
</dbReference>
<feature type="domain" description="O-methyltransferase dimerisation" evidence="5">
    <location>
        <begin position="128"/>
        <end position="205"/>
    </location>
</feature>
<dbReference type="Gene3D" id="1.10.10.10">
    <property type="entry name" value="Winged helix-like DNA-binding domain superfamily/Winged helix DNA-binding domain"/>
    <property type="match status" value="1"/>
</dbReference>
<dbReference type="EMBL" id="MU251635">
    <property type="protein sequence ID" value="KAG9230912.1"/>
    <property type="molecule type" value="Genomic_DNA"/>
</dbReference>
<sequence length="466" mass="52179">MVEKVKNSGVLISAGRSFHGPEDERGWARIGFAVPEEQLEKAVVILDGVFENEKENAGIVGDSLTQLIGSLESVLNVLKRDGQSQLLDALHDPENLPDARLSRIANHAIDLLHETEQLLEPGSLVLADHFLGYVNSKCLCAAVELNIPDLLKSGPKKLYDLAKESKAQPKRLRQVLRVLHNNGIFSYEGTSDSYSINSTSALLVSDHWTQWRNWVDLYGNEFYDMARGIPESCKEGNERTAAQINFDTDTDMFTYFTERGWLPRLHKTLGGGAVAQAPGILEDYPWEEVADRRLLDVGGGGGALVASLLRKHKNMRGGILDIPSVIEHARQNFHGVEGEFADVGNRVDQSDLIVGDFLTAVPSFEVYTMKWCLHDWDDLKALRVMKNIRSGIVRCQQSRLIILESLLTDGRMGRLSRYGDLIMMISANGQERTETQWTALAQRTGWLINKIYHLRNSWPCAIELFP</sequence>
<dbReference type="InterPro" id="IPR015422">
    <property type="entry name" value="PyrdxlP-dep_Trfase_small"/>
</dbReference>
<dbReference type="InterPro" id="IPR016461">
    <property type="entry name" value="COMT-like"/>
</dbReference>
<dbReference type="InterPro" id="IPR036388">
    <property type="entry name" value="WH-like_DNA-bd_sf"/>
</dbReference>
<dbReference type="GO" id="GO:0046983">
    <property type="term" value="F:protein dimerization activity"/>
    <property type="evidence" value="ECO:0007669"/>
    <property type="project" value="InterPro"/>
</dbReference>
<dbReference type="Pfam" id="PF00891">
    <property type="entry name" value="Methyltransf_2"/>
    <property type="match status" value="1"/>
</dbReference>
<keyword evidence="2" id="KW-0808">Transferase</keyword>
<proteinExistence type="predicted"/>
<dbReference type="PANTHER" id="PTHR43712">
    <property type="entry name" value="PUTATIVE (AFU_ORTHOLOGUE AFUA_4G14580)-RELATED"/>
    <property type="match status" value="1"/>
</dbReference>